<dbReference type="InterPro" id="IPR006683">
    <property type="entry name" value="Thioestr_dom"/>
</dbReference>
<sequence>MTGANGVPEGFVPLPTSAFVEHLGGLYHAPEAPEHTFGMRVGPEHANVRGRAHGGFLATAVDVATSRGARAAMGDGSGVSTVTMTMDYLAPVDVGEWIQLVTTVDRVGGRTVFATCRVTAGDRLVARGSVVLARIRPRA</sequence>
<evidence type="ECO:0000259" key="3">
    <source>
        <dbReference type="Pfam" id="PF03061"/>
    </source>
</evidence>
<dbReference type="GO" id="GO:0047617">
    <property type="term" value="F:fatty acyl-CoA hydrolase activity"/>
    <property type="evidence" value="ECO:0007669"/>
    <property type="project" value="InterPro"/>
</dbReference>
<dbReference type="RefSeq" id="WP_037041899.1">
    <property type="nucleotide sequence ID" value="NZ_BAAAUZ010000015.1"/>
</dbReference>
<evidence type="ECO:0000256" key="1">
    <source>
        <dbReference type="ARBA" id="ARBA00008324"/>
    </source>
</evidence>
<keyword evidence="2" id="KW-0378">Hydrolase</keyword>
<name>A0A9W6NU59_9PSEU</name>
<dbReference type="PANTHER" id="PTHR21660">
    <property type="entry name" value="THIOESTERASE SUPERFAMILY MEMBER-RELATED"/>
    <property type="match status" value="1"/>
</dbReference>
<reference evidence="4" key="1">
    <citation type="journal article" date="2014" name="Int. J. Syst. Evol. Microbiol.">
        <title>Complete genome sequence of Corynebacterium casei LMG S-19264T (=DSM 44701T), isolated from a smear-ripened cheese.</title>
        <authorList>
            <consortium name="US DOE Joint Genome Institute (JGI-PGF)"/>
            <person name="Walter F."/>
            <person name="Albersmeier A."/>
            <person name="Kalinowski J."/>
            <person name="Ruckert C."/>
        </authorList>
    </citation>
    <scope>NUCLEOTIDE SEQUENCE</scope>
    <source>
        <strain evidence="4">VKM Ac-1069</strain>
    </source>
</reference>
<comment type="caution">
    <text evidence="4">The sequence shown here is derived from an EMBL/GenBank/DDBJ whole genome shotgun (WGS) entry which is preliminary data.</text>
</comment>
<evidence type="ECO:0000313" key="4">
    <source>
        <dbReference type="EMBL" id="GLL09253.1"/>
    </source>
</evidence>
<gene>
    <name evidence="4" type="ORF">GCM10017577_03930</name>
</gene>
<protein>
    <recommendedName>
        <fullName evidence="3">Thioesterase domain-containing protein</fullName>
    </recommendedName>
</protein>
<dbReference type="Pfam" id="PF03061">
    <property type="entry name" value="4HBT"/>
    <property type="match status" value="1"/>
</dbReference>
<dbReference type="SUPFAM" id="SSF54637">
    <property type="entry name" value="Thioesterase/thiol ester dehydrase-isomerase"/>
    <property type="match status" value="1"/>
</dbReference>
<dbReference type="EMBL" id="BSFQ01000001">
    <property type="protein sequence ID" value="GLL09253.1"/>
    <property type="molecule type" value="Genomic_DNA"/>
</dbReference>
<dbReference type="PANTHER" id="PTHR21660:SF1">
    <property type="entry name" value="ACYL-COENZYME A THIOESTERASE 13"/>
    <property type="match status" value="1"/>
</dbReference>
<proteinExistence type="inferred from homology"/>
<dbReference type="Proteomes" id="UP001143463">
    <property type="component" value="Unassembled WGS sequence"/>
</dbReference>
<dbReference type="Gene3D" id="3.10.129.10">
    <property type="entry name" value="Hotdog Thioesterase"/>
    <property type="match status" value="1"/>
</dbReference>
<dbReference type="InterPro" id="IPR029069">
    <property type="entry name" value="HotDog_dom_sf"/>
</dbReference>
<evidence type="ECO:0000256" key="2">
    <source>
        <dbReference type="ARBA" id="ARBA00022801"/>
    </source>
</evidence>
<feature type="domain" description="Thioesterase" evidence="3">
    <location>
        <begin position="50"/>
        <end position="124"/>
    </location>
</feature>
<comment type="similarity">
    <text evidence="1">Belongs to the thioesterase PaaI family.</text>
</comment>
<accession>A0A9W6NU59</accession>
<reference evidence="4" key="2">
    <citation type="submission" date="2023-01" db="EMBL/GenBank/DDBJ databases">
        <authorList>
            <person name="Sun Q."/>
            <person name="Evtushenko L."/>
        </authorList>
    </citation>
    <scope>NUCLEOTIDE SEQUENCE</scope>
    <source>
        <strain evidence="4">VKM Ac-1069</strain>
    </source>
</reference>
<dbReference type="CDD" id="cd03443">
    <property type="entry name" value="PaaI_thioesterase"/>
    <property type="match status" value="1"/>
</dbReference>
<evidence type="ECO:0000313" key="5">
    <source>
        <dbReference type="Proteomes" id="UP001143463"/>
    </source>
</evidence>
<dbReference type="AlphaFoldDB" id="A0A9W6NU59"/>
<dbReference type="InterPro" id="IPR039298">
    <property type="entry name" value="ACOT13"/>
</dbReference>
<keyword evidence="5" id="KW-1185">Reference proteome</keyword>
<organism evidence="4 5">
    <name type="scientific">Pseudonocardia halophobica</name>
    <dbReference type="NCBI Taxonomy" id="29401"/>
    <lineage>
        <taxon>Bacteria</taxon>
        <taxon>Bacillati</taxon>
        <taxon>Actinomycetota</taxon>
        <taxon>Actinomycetes</taxon>
        <taxon>Pseudonocardiales</taxon>
        <taxon>Pseudonocardiaceae</taxon>
        <taxon>Pseudonocardia</taxon>
    </lineage>
</organism>